<evidence type="ECO:0000313" key="2">
    <source>
        <dbReference type="EMBL" id="SUO93118.1"/>
    </source>
</evidence>
<evidence type="ECO:0000256" key="1">
    <source>
        <dbReference type="SAM" id="Phobius"/>
    </source>
</evidence>
<feature type="transmembrane region" description="Helical" evidence="1">
    <location>
        <begin position="6"/>
        <end position="23"/>
    </location>
</feature>
<evidence type="ECO:0000313" key="3">
    <source>
        <dbReference type="Proteomes" id="UP000254601"/>
    </source>
</evidence>
<dbReference type="Proteomes" id="UP000254601">
    <property type="component" value="Unassembled WGS sequence"/>
</dbReference>
<proteinExistence type="predicted"/>
<protein>
    <submittedName>
        <fullName evidence="2">Uncharacterized protein</fullName>
    </submittedName>
</protein>
<dbReference type="RefSeq" id="WP_072576211.1">
    <property type="nucleotide sequence ID" value="NZ_LWHB01000056.1"/>
</dbReference>
<dbReference type="AlphaFoldDB" id="A0A380MLJ3"/>
<dbReference type="EMBL" id="UHIC01000001">
    <property type="protein sequence ID" value="SUO93118.1"/>
    <property type="molecule type" value="Genomic_DNA"/>
</dbReference>
<name>A0A380MLJ3_9GAMM</name>
<keyword evidence="1" id="KW-0472">Membrane</keyword>
<accession>A0A380MLJ3</accession>
<keyword evidence="3" id="KW-1185">Reference proteome</keyword>
<sequence>MEKMTPIFILISYLIFFLIITKGHPIQYIKAVMEKSRNAEEQHWGTFALIMASIIVFVFLLIQL</sequence>
<reference evidence="2 3" key="1">
    <citation type="submission" date="2018-06" db="EMBL/GenBank/DDBJ databases">
        <authorList>
            <consortium name="Pathogen Informatics"/>
            <person name="Doyle S."/>
        </authorList>
    </citation>
    <scope>NUCLEOTIDE SEQUENCE [LARGE SCALE GENOMIC DNA]</scope>
    <source>
        <strain evidence="2 3">NCTC13337</strain>
    </source>
</reference>
<gene>
    <name evidence="2" type="ORF">NCTC13337_00064</name>
</gene>
<feature type="transmembrane region" description="Helical" evidence="1">
    <location>
        <begin position="44"/>
        <end position="62"/>
    </location>
</feature>
<organism evidence="2 3">
    <name type="scientific">Suttonella ornithocola</name>
    <dbReference type="NCBI Taxonomy" id="279832"/>
    <lineage>
        <taxon>Bacteria</taxon>
        <taxon>Pseudomonadati</taxon>
        <taxon>Pseudomonadota</taxon>
        <taxon>Gammaproteobacteria</taxon>
        <taxon>Cardiobacteriales</taxon>
        <taxon>Cardiobacteriaceae</taxon>
        <taxon>Suttonella</taxon>
    </lineage>
</organism>
<keyword evidence="1" id="KW-0812">Transmembrane</keyword>
<keyword evidence="1" id="KW-1133">Transmembrane helix</keyword>